<feature type="domain" description="NAD-dependent epimerase/dehydratase" evidence="1">
    <location>
        <begin position="5"/>
        <end position="188"/>
    </location>
</feature>
<dbReference type="AlphaFoldDB" id="A0A1B8U171"/>
<dbReference type="InterPro" id="IPR050177">
    <property type="entry name" value="Lipid_A_modif_metabolic_enz"/>
</dbReference>
<accession>A0A1B8U171</accession>
<dbReference type="Proteomes" id="UP000092584">
    <property type="component" value="Unassembled WGS sequence"/>
</dbReference>
<name>A0A1B8U171_9FLAO</name>
<dbReference type="RefSeq" id="WP_065318388.1">
    <property type="nucleotide sequence ID" value="NZ_CP017477.1"/>
</dbReference>
<evidence type="ECO:0000313" key="2">
    <source>
        <dbReference type="EMBL" id="OBY65610.1"/>
    </source>
</evidence>
<dbReference type="STRING" id="1774273.LPB03_00695"/>
<dbReference type="Gene3D" id="3.40.50.720">
    <property type="entry name" value="NAD(P)-binding Rossmann-like Domain"/>
    <property type="match status" value="1"/>
</dbReference>
<sequence length="291" mass="33682">MRKKVFITGITSSIIQQLIPFINSSEYQIIGLSRNLISEKNDAIKIIQGNIQNPNTYKKYLIDCDIIIHAAAITHSKNEKKYEEINFIATKNLIDFAKKWKVKTFIYISSNTANLNNGAYSKSKVLAENYLQNNFKRWKIIRISEIFGGAKNEGLEKLIQNSLKKKFVLYPKNMSSKFSPLYIDDIGTLLYEQIFINQEKNKIFHINGNEHFTFKEILKLIKKNQKKSLIALGVSRNIMFLIMRISKIIPFNIGVVPDQIERLYGLKTYGNIDDNNITLKLESYLKKSVKK</sequence>
<dbReference type="OrthoDB" id="9803892at2"/>
<proteinExistence type="predicted"/>
<dbReference type="PANTHER" id="PTHR43245:SF58">
    <property type="entry name" value="BLL5923 PROTEIN"/>
    <property type="match status" value="1"/>
</dbReference>
<evidence type="ECO:0000313" key="3">
    <source>
        <dbReference type="Proteomes" id="UP000092584"/>
    </source>
</evidence>
<dbReference type="EMBL" id="LSFM01000018">
    <property type="protein sequence ID" value="OBY65610.1"/>
    <property type="molecule type" value="Genomic_DNA"/>
</dbReference>
<evidence type="ECO:0000259" key="1">
    <source>
        <dbReference type="Pfam" id="PF01370"/>
    </source>
</evidence>
<dbReference type="Pfam" id="PF01370">
    <property type="entry name" value="Epimerase"/>
    <property type="match status" value="1"/>
</dbReference>
<dbReference type="PANTHER" id="PTHR43245">
    <property type="entry name" value="BIFUNCTIONAL POLYMYXIN RESISTANCE PROTEIN ARNA"/>
    <property type="match status" value="1"/>
</dbReference>
<keyword evidence="3" id="KW-1185">Reference proteome</keyword>
<dbReference type="KEGG" id="pob:LPB03_00695"/>
<dbReference type="InterPro" id="IPR001509">
    <property type="entry name" value="Epimerase_deHydtase"/>
</dbReference>
<dbReference type="SUPFAM" id="SSF51735">
    <property type="entry name" value="NAD(P)-binding Rossmann-fold domains"/>
    <property type="match status" value="1"/>
</dbReference>
<protein>
    <recommendedName>
        <fullName evidence="1">NAD-dependent epimerase/dehydratase domain-containing protein</fullName>
    </recommendedName>
</protein>
<organism evidence="2 3">
    <name type="scientific">Polaribacter vadi</name>
    <dbReference type="NCBI Taxonomy" id="1774273"/>
    <lineage>
        <taxon>Bacteria</taxon>
        <taxon>Pseudomonadati</taxon>
        <taxon>Bacteroidota</taxon>
        <taxon>Flavobacteriia</taxon>
        <taxon>Flavobacteriales</taxon>
        <taxon>Flavobacteriaceae</taxon>
    </lineage>
</organism>
<reference evidence="3" key="1">
    <citation type="submission" date="2016-02" db="EMBL/GenBank/DDBJ databases">
        <authorList>
            <person name="Shin S.-K."/>
            <person name="Yi H."/>
            <person name="Kim E."/>
        </authorList>
    </citation>
    <scope>NUCLEOTIDE SEQUENCE [LARGE SCALE GENOMIC DNA]</scope>
    <source>
        <strain evidence="3">LPB0003</strain>
    </source>
</reference>
<comment type="caution">
    <text evidence="2">The sequence shown here is derived from an EMBL/GenBank/DDBJ whole genome shotgun (WGS) entry which is preliminary data.</text>
</comment>
<gene>
    <name evidence="2" type="ORF">LPB3_04415</name>
</gene>
<dbReference type="InterPro" id="IPR036291">
    <property type="entry name" value="NAD(P)-bd_dom_sf"/>
</dbReference>